<reference evidence="2 3" key="1">
    <citation type="submission" date="2019-09" db="EMBL/GenBank/DDBJ databases">
        <title>Characterisation of the sponge microbiome using genome-centric metagenomics.</title>
        <authorList>
            <person name="Engelberts J.P."/>
            <person name="Robbins S.J."/>
            <person name="De Goeij J.M."/>
            <person name="Aranda M."/>
            <person name="Bell S.C."/>
            <person name="Webster N.S."/>
        </authorList>
    </citation>
    <scope>NUCLEOTIDE SEQUENCE [LARGE SCALE GENOMIC DNA]</scope>
    <source>
        <strain evidence="2">SB0662_bin_43</strain>
    </source>
</reference>
<evidence type="ECO:0000256" key="1">
    <source>
        <dbReference type="SAM" id="MobiDB-lite"/>
    </source>
</evidence>
<protein>
    <submittedName>
        <fullName evidence="2">Uncharacterized protein</fullName>
    </submittedName>
</protein>
<accession>A0A845D9K3</accession>
<name>A0A845D9K3_9BACT</name>
<gene>
    <name evidence="2" type="ORF">F4X82_01470</name>
</gene>
<feature type="region of interest" description="Disordered" evidence="1">
    <location>
        <begin position="34"/>
        <end position="114"/>
    </location>
</feature>
<dbReference type="AlphaFoldDB" id="A0A845D9K3"/>
<dbReference type="Proteomes" id="UP000449092">
    <property type="component" value="Unassembled WGS sequence"/>
</dbReference>
<evidence type="ECO:0000313" key="2">
    <source>
        <dbReference type="EMBL" id="MYE38172.1"/>
    </source>
</evidence>
<feature type="compositionally biased region" description="Basic and acidic residues" evidence="1">
    <location>
        <begin position="41"/>
        <end position="59"/>
    </location>
</feature>
<dbReference type="EMBL" id="VXOY01000011">
    <property type="protein sequence ID" value="MYE38172.1"/>
    <property type="molecule type" value="Genomic_DNA"/>
</dbReference>
<proteinExistence type="predicted"/>
<comment type="caution">
    <text evidence="2">The sequence shown here is derived from an EMBL/GenBank/DDBJ whole genome shotgun (WGS) entry which is preliminary data.</text>
</comment>
<sequence>MALIAIAAFSGVWTANHESWNGADAPTVILVANSTTQSEETGDRERGVLHRKTASRENEQLLATRFSASESSGSPRAPVGESAQSFESRRSEVQTVDRRPEVREVRRDSEDRTVEVSRIDSTGRATTFAVDVRDEPGGWCDGDWEAQICEVAYQAIEDSGRDPFDPHPGQLHMCGQGRGCLSNLGAVMWLLNCESNLDPLAYAEGYVQGTWNESRGIAQIGNGWGHIATDEQAFDWRWSTSYIASDPYLVTNRLYPECGIKVHEGWKARVPDEYR</sequence>
<evidence type="ECO:0000313" key="3">
    <source>
        <dbReference type="Proteomes" id="UP000449092"/>
    </source>
</evidence>
<feature type="compositionally biased region" description="Basic and acidic residues" evidence="1">
    <location>
        <begin position="87"/>
        <end position="114"/>
    </location>
</feature>
<organism evidence="2 3">
    <name type="scientific">Candidatus Spechtbacteria bacterium SB0662_bin_43</name>
    <dbReference type="NCBI Taxonomy" id="2604897"/>
    <lineage>
        <taxon>Bacteria</taxon>
        <taxon>Candidatus Spechtiibacteriota</taxon>
    </lineage>
</organism>